<dbReference type="Proteomes" id="UP000464378">
    <property type="component" value="Chromosome"/>
</dbReference>
<evidence type="ECO:0000313" key="2">
    <source>
        <dbReference type="EMBL" id="VIP01489.1"/>
    </source>
</evidence>
<protein>
    <submittedName>
        <fullName evidence="2">Uncharacterized protein</fullName>
    </submittedName>
</protein>
<accession>A0A6C2YJT8</accession>
<keyword evidence="3" id="KW-1185">Reference proteome</keyword>
<dbReference type="AlphaFoldDB" id="A0A6C2YJT8"/>
<evidence type="ECO:0000256" key="1">
    <source>
        <dbReference type="SAM" id="MobiDB-lite"/>
    </source>
</evidence>
<dbReference type="InParanoid" id="A0A6C2YJT8"/>
<dbReference type="RefSeq" id="WP_162656689.1">
    <property type="nucleotide sequence ID" value="NZ_LR593887.1"/>
</dbReference>
<proteinExistence type="predicted"/>
<feature type="region of interest" description="Disordered" evidence="1">
    <location>
        <begin position="117"/>
        <end position="140"/>
    </location>
</feature>
<sequence length="140" mass="15361">MEWGSMTGPTGDPRPSSWEVLDRIRATLEATIATLQRQEDHWLQASLSDAGENVAGAKAVQFTQTLDRLGERFADWQERVDSVIRQSRLTDLALAESAVALRRWHEQFLGIRDRLHQGPTWDDATEPGAGGGPAPGEAAA</sequence>
<name>A0A6C2YJT8_9BACT</name>
<gene>
    <name evidence="2" type="ORF">GMBLW1_24710</name>
</gene>
<organism evidence="2">
    <name type="scientific">Tuwongella immobilis</name>
    <dbReference type="NCBI Taxonomy" id="692036"/>
    <lineage>
        <taxon>Bacteria</taxon>
        <taxon>Pseudomonadati</taxon>
        <taxon>Planctomycetota</taxon>
        <taxon>Planctomycetia</taxon>
        <taxon>Gemmatales</taxon>
        <taxon>Gemmataceae</taxon>
        <taxon>Tuwongella</taxon>
    </lineage>
</organism>
<dbReference type="EMBL" id="LR593887">
    <property type="protein sequence ID" value="VTR98559.1"/>
    <property type="molecule type" value="Genomic_DNA"/>
</dbReference>
<dbReference type="EMBL" id="LR586016">
    <property type="protein sequence ID" value="VIP01489.1"/>
    <property type="molecule type" value="Genomic_DNA"/>
</dbReference>
<evidence type="ECO:0000313" key="3">
    <source>
        <dbReference type="Proteomes" id="UP000464378"/>
    </source>
</evidence>
<dbReference type="KEGG" id="tim:GMBLW1_24710"/>
<reference evidence="2" key="1">
    <citation type="submission" date="2019-04" db="EMBL/GenBank/DDBJ databases">
        <authorList>
            <consortium name="Science for Life Laboratories"/>
        </authorList>
    </citation>
    <scope>NUCLEOTIDE SEQUENCE</scope>
    <source>
        <strain evidence="2">MBLW1</strain>
    </source>
</reference>